<sequence length="252" mass="28338">MATQNLASAMAAWNRTKIYPISTGPPVSQPPFAAISNGLWELPWELPWDLPFAPAPSRPWFSIMSSRGSSRGSGSGSSKGSEGSKHSKGTHKTVRKLIESLETHRVNTLTELCRIERFAAACDNEEDARAFQGPMTAAWDYYVSSNQFLTELRGLTRDYPICADIIYAAEVRVRSDPSSNRSWNLAWLLLRKMIGDDLVATFASIEAAKPEMWGDMEPTEEEIRQLAACFEYEWDRAITTMLRHWAASPRWC</sequence>
<organism evidence="2 3">
    <name type="scientific">Pseudallescheria apiosperma</name>
    <name type="common">Scedosporium apiospermum</name>
    <dbReference type="NCBI Taxonomy" id="563466"/>
    <lineage>
        <taxon>Eukaryota</taxon>
        <taxon>Fungi</taxon>
        <taxon>Dikarya</taxon>
        <taxon>Ascomycota</taxon>
        <taxon>Pezizomycotina</taxon>
        <taxon>Sordariomycetes</taxon>
        <taxon>Hypocreomycetidae</taxon>
        <taxon>Microascales</taxon>
        <taxon>Microascaceae</taxon>
        <taxon>Scedosporium</taxon>
    </lineage>
</organism>
<keyword evidence="3" id="KW-1185">Reference proteome</keyword>
<evidence type="ECO:0000256" key="1">
    <source>
        <dbReference type="SAM" id="MobiDB-lite"/>
    </source>
</evidence>
<proteinExistence type="predicted"/>
<dbReference type="OrthoDB" id="4932428at2759"/>
<dbReference type="KEGG" id="sapo:SAPIO_CDS10157"/>
<dbReference type="GeneID" id="27719325"/>
<dbReference type="AlphaFoldDB" id="A0A084FWH6"/>
<dbReference type="OMA" id="QLGACFE"/>
<dbReference type="HOGENOM" id="CLU_1103312_0_0_1"/>
<dbReference type="RefSeq" id="XP_016639237.1">
    <property type="nucleotide sequence ID" value="XM_016783801.1"/>
</dbReference>
<name>A0A084FWH6_PSEDA</name>
<evidence type="ECO:0000313" key="2">
    <source>
        <dbReference type="EMBL" id="KEZ39438.1"/>
    </source>
</evidence>
<dbReference type="VEuPathDB" id="FungiDB:SAPIO_CDS10157"/>
<dbReference type="EMBL" id="JOWA01000154">
    <property type="protein sequence ID" value="KEZ39438.1"/>
    <property type="molecule type" value="Genomic_DNA"/>
</dbReference>
<dbReference type="Proteomes" id="UP000028545">
    <property type="component" value="Unassembled WGS sequence"/>
</dbReference>
<reference evidence="2 3" key="1">
    <citation type="journal article" date="2014" name="Genome Announc.">
        <title>Draft genome sequence of the pathogenic fungus Scedosporium apiospermum.</title>
        <authorList>
            <person name="Vandeputte P."/>
            <person name="Ghamrawi S."/>
            <person name="Rechenmann M."/>
            <person name="Iltis A."/>
            <person name="Giraud S."/>
            <person name="Fleury M."/>
            <person name="Thornton C."/>
            <person name="Delhaes L."/>
            <person name="Meyer W."/>
            <person name="Papon N."/>
            <person name="Bouchara J.P."/>
        </authorList>
    </citation>
    <scope>NUCLEOTIDE SEQUENCE [LARGE SCALE GENOMIC DNA]</scope>
    <source>
        <strain evidence="2 3">IHEM 14462</strain>
    </source>
</reference>
<comment type="caution">
    <text evidence="2">The sequence shown here is derived from an EMBL/GenBank/DDBJ whole genome shotgun (WGS) entry which is preliminary data.</text>
</comment>
<gene>
    <name evidence="2" type="ORF">SAPIO_CDS10157</name>
</gene>
<feature type="region of interest" description="Disordered" evidence="1">
    <location>
        <begin position="64"/>
        <end position="92"/>
    </location>
</feature>
<evidence type="ECO:0000313" key="3">
    <source>
        <dbReference type="Proteomes" id="UP000028545"/>
    </source>
</evidence>
<accession>A0A084FWH6</accession>
<protein>
    <submittedName>
        <fullName evidence="2">Uncharacterized protein</fullName>
    </submittedName>
</protein>